<dbReference type="InterPro" id="IPR003782">
    <property type="entry name" value="SCO1/SenC"/>
</dbReference>
<gene>
    <name evidence="7" type="ORF">FPZ43_15385</name>
</gene>
<name>A0A563U595_9SPHI</name>
<reference evidence="7 8" key="1">
    <citation type="submission" date="2019-07" db="EMBL/GenBank/DDBJ databases">
        <authorList>
            <person name="Kim J."/>
        </authorList>
    </citation>
    <scope>NUCLEOTIDE SEQUENCE [LARGE SCALE GENOMIC DNA]</scope>
    <source>
        <strain evidence="8">dk17</strain>
    </source>
</reference>
<proteinExistence type="inferred from homology"/>
<protein>
    <submittedName>
        <fullName evidence="7">SCO family protein</fullName>
    </submittedName>
</protein>
<evidence type="ECO:0000256" key="4">
    <source>
        <dbReference type="PIRSR" id="PIRSR603782-2"/>
    </source>
</evidence>
<evidence type="ECO:0000256" key="3">
    <source>
        <dbReference type="PIRSR" id="PIRSR603782-1"/>
    </source>
</evidence>
<dbReference type="PROSITE" id="PS51352">
    <property type="entry name" value="THIOREDOXIN_2"/>
    <property type="match status" value="1"/>
</dbReference>
<dbReference type="AlphaFoldDB" id="A0A563U595"/>
<dbReference type="InterPro" id="IPR036249">
    <property type="entry name" value="Thioredoxin-like_sf"/>
</dbReference>
<feature type="disulfide bond" description="Redox-active" evidence="4">
    <location>
        <begin position="98"/>
        <end position="102"/>
    </location>
</feature>
<feature type="transmembrane region" description="Helical" evidence="5">
    <location>
        <begin position="6"/>
        <end position="27"/>
    </location>
</feature>
<dbReference type="SUPFAM" id="SSF52833">
    <property type="entry name" value="Thioredoxin-like"/>
    <property type="match status" value="1"/>
</dbReference>
<dbReference type="Pfam" id="PF02630">
    <property type="entry name" value="SCO1-SenC"/>
    <property type="match status" value="1"/>
</dbReference>
<feature type="domain" description="Thioredoxin" evidence="6">
    <location>
        <begin position="60"/>
        <end position="221"/>
    </location>
</feature>
<dbReference type="PANTHER" id="PTHR12151:SF25">
    <property type="entry name" value="LINALOOL DEHYDRATASE_ISOMERASE DOMAIN-CONTAINING PROTEIN"/>
    <property type="match status" value="1"/>
</dbReference>
<comment type="caution">
    <text evidence="7">The sequence shown here is derived from an EMBL/GenBank/DDBJ whole genome shotgun (WGS) entry which is preliminary data.</text>
</comment>
<dbReference type="CDD" id="cd02968">
    <property type="entry name" value="SCO"/>
    <property type="match status" value="1"/>
</dbReference>
<keyword evidence="2 3" id="KW-0186">Copper</keyword>
<evidence type="ECO:0000256" key="1">
    <source>
        <dbReference type="ARBA" id="ARBA00010996"/>
    </source>
</evidence>
<evidence type="ECO:0000313" key="8">
    <source>
        <dbReference type="Proteomes" id="UP000320042"/>
    </source>
</evidence>
<dbReference type="PANTHER" id="PTHR12151">
    <property type="entry name" value="ELECTRON TRANSPORT PROTIN SCO1/SENC FAMILY MEMBER"/>
    <property type="match status" value="1"/>
</dbReference>
<evidence type="ECO:0000256" key="2">
    <source>
        <dbReference type="ARBA" id="ARBA00023008"/>
    </source>
</evidence>
<dbReference type="InterPro" id="IPR013766">
    <property type="entry name" value="Thioredoxin_domain"/>
</dbReference>
<keyword evidence="3" id="KW-0479">Metal-binding</keyword>
<dbReference type="Gene3D" id="3.40.30.10">
    <property type="entry name" value="Glutaredoxin"/>
    <property type="match status" value="1"/>
</dbReference>
<dbReference type="EMBL" id="VOEJ01000007">
    <property type="protein sequence ID" value="TWR26534.1"/>
    <property type="molecule type" value="Genomic_DNA"/>
</dbReference>
<dbReference type="RefSeq" id="WP_146382814.1">
    <property type="nucleotide sequence ID" value="NZ_VOEJ01000007.1"/>
</dbReference>
<keyword evidence="5" id="KW-0472">Membrane</keyword>
<dbReference type="OrthoDB" id="9811998at2"/>
<dbReference type="GO" id="GO:0046872">
    <property type="term" value="F:metal ion binding"/>
    <property type="evidence" value="ECO:0007669"/>
    <property type="project" value="UniProtKB-KW"/>
</dbReference>
<keyword evidence="5" id="KW-0812">Transmembrane</keyword>
<organism evidence="7 8">
    <name type="scientific">Mucilaginibacter pallidiroseus</name>
    <dbReference type="NCBI Taxonomy" id="2599295"/>
    <lineage>
        <taxon>Bacteria</taxon>
        <taxon>Pseudomonadati</taxon>
        <taxon>Bacteroidota</taxon>
        <taxon>Sphingobacteriia</taxon>
        <taxon>Sphingobacteriales</taxon>
        <taxon>Sphingobacteriaceae</taxon>
        <taxon>Mucilaginibacter</taxon>
    </lineage>
</organism>
<dbReference type="Proteomes" id="UP000320042">
    <property type="component" value="Unassembled WGS sequence"/>
</dbReference>
<evidence type="ECO:0000256" key="5">
    <source>
        <dbReference type="SAM" id="Phobius"/>
    </source>
</evidence>
<feature type="binding site" evidence="3">
    <location>
        <position position="102"/>
    </location>
    <ligand>
        <name>Cu cation</name>
        <dbReference type="ChEBI" id="CHEBI:23378"/>
    </ligand>
</feature>
<keyword evidence="8" id="KW-1185">Reference proteome</keyword>
<feature type="binding site" evidence="3">
    <location>
        <position position="98"/>
    </location>
    <ligand>
        <name>Cu cation</name>
        <dbReference type="ChEBI" id="CHEBI:23378"/>
    </ligand>
</feature>
<evidence type="ECO:0000259" key="6">
    <source>
        <dbReference type="PROSITE" id="PS51352"/>
    </source>
</evidence>
<evidence type="ECO:0000313" key="7">
    <source>
        <dbReference type="EMBL" id="TWR26534.1"/>
    </source>
</evidence>
<keyword evidence="4" id="KW-1015">Disulfide bond</keyword>
<comment type="similarity">
    <text evidence="1">Belongs to the SCO1/2 family.</text>
</comment>
<keyword evidence="5" id="KW-1133">Transmembrane helix</keyword>
<sequence>MRKASFPKKIIILVLILAVPGFLYYLLTAKGKNRYKPLPFYGPKEVAKTGHKFHGKFIPDTIYHKLSDFKLTDQNGNEVTDKSFDKKLMVVSFFYTGCPNVCKQVNKNLSGLDSVYRKNKMVRMVSLTVNPEHDTAPVLKKYAAQFNPGPNWMFLTGDTTTIYNLARKGLLVDALKVDDNNFVYSDKVMLVDAEKRIRGYYSGTSLTDLNRLNEEIRVQIAEELRKVDKALY</sequence>
<accession>A0A563U595</accession>